<feature type="chain" id="PRO_5012783586" evidence="1">
    <location>
        <begin position="34"/>
        <end position="622"/>
    </location>
</feature>
<gene>
    <name evidence="2" type="ORF">CDQ91_13595</name>
</gene>
<dbReference type="EMBL" id="NISJ01000007">
    <property type="protein sequence ID" value="OWQ95318.1"/>
    <property type="molecule type" value="Genomic_DNA"/>
</dbReference>
<feature type="signal peptide" evidence="1">
    <location>
        <begin position="1"/>
        <end position="33"/>
    </location>
</feature>
<comment type="caution">
    <text evidence="2">The sequence shown here is derived from an EMBL/GenBank/DDBJ whole genome shotgun (WGS) entry which is preliminary data.</text>
</comment>
<dbReference type="AlphaFoldDB" id="A0A246JQS3"/>
<organism evidence="2 3">
    <name type="scientific">Sphingopyxis witflariensis</name>
    <dbReference type="NCBI Taxonomy" id="173675"/>
    <lineage>
        <taxon>Bacteria</taxon>
        <taxon>Pseudomonadati</taxon>
        <taxon>Pseudomonadota</taxon>
        <taxon>Alphaproteobacteria</taxon>
        <taxon>Sphingomonadales</taxon>
        <taxon>Sphingomonadaceae</taxon>
        <taxon>Sphingopyxis</taxon>
    </lineage>
</organism>
<accession>A0A246JQS3</accession>
<protein>
    <submittedName>
        <fullName evidence="2">Uncharacterized protein</fullName>
    </submittedName>
</protein>
<sequence>MGEMQRMIRNRPSMLGRRLALGAALMVAAPVFAADNAQPRAFNTVVEKHIQPQSEQLLLALVKDGKALQIDGIAVFNGSDKFLPGKIAIGLAEYLDGLADNDPRLPAYLGHFRKIAKLTIDDPNDTWGIYYYLTALDILRRRGWLEQAVDPLTMAKLRVRLDWRSFVDRDRYVLIDHPNNYIVVAFSIARLRGALGWEDESAATRLYAAAAKHYRTYSDFGFADETDGEGRFDRYSILLAGEIAARYVQTGDTPPAETLDWLRKAADVMLLRVNGDGLGFEYGRSLGPYGETSIVEVLTAAAATGVLTEAEKAIAYAYASRVSERYVDFWIDPRTGSVNLWDDGRRTDAYRGKFRILGENLSLAHQFSYTNAVWNKLGYRDRAPKVDWAAVQAAKPRRSTTWFARSTYDRMLLTLQDGKRLVSLPVINGGATQHNHSPYFPIPFSPGMLEGVADGDAPLLIPQLTLNDGSVMMPLAYQRDVKVEATGDRTSVSWHQSELDRMGDAAPAPDKRVSVTTSYRFAPGRIIRTDVFVPQKGTTIADARLEFASFSTGAHMQGNSALFTSGAVRRFTVTGLTRCSASPTEGKEAYRSPQGPMHSLVSCQGVRTASGALRISWTLEYR</sequence>
<dbReference type="OrthoDB" id="7177133at2"/>
<reference evidence="2 3" key="1">
    <citation type="journal article" date="2002" name="Int. J. Syst. Evol. Microbiol.">
        <title>Sphingopyxis witflariensis sp. nov., isolated from activated sludge.</title>
        <authorList>
            <person name="Kampfer P."/>
            <person name="Witzenberger R."/>
            <person name="Denner E.B."/>
            <person name="Busse H.J."/>
            <person name="Neef A."/>
        </authorList>
    </citation>
    <scope>NUCLEOTIDE SEQUENCE [LARGE SCALE GENOMIC DNA]</scope>
    <source>
        <strain evidence="2 3">DSM 14551</strain>
    </source>
</reference>
<keyword evidence="1" id="KW-0732">Signal</keyword>
<name>A0A246JQS3_9SPHN</name>
<keyword evidence="3" id="KW-1185">Reference proteome</keyword>
<proteinExistence type="predicted"/>
<evidence type="ECO:0000313" key="2">
    <source>
        <dbReference type="EMBL" id="OWQ95318.1"/>
    </source>
</evidence>
<evidence type="ECO:0000313" key="3">
    <source>
        <dbReference type="Proteomes" id="UP000197097"/>
    </source>
</evidence>
<dbReference type="Proteomes" id="UP000197097">
    <property type="component" value="Unassembled WGS sequence"/>
</dbReference>
<evidence type="ECO:0000256" key="1">
    <source>
        <dbReference type="SAM" id="SignalP"/>
    </source>
</evidence>